<dbReference type="Proteomes" id="UP000199280">
    <property type="component" value="Unassembled WGS sequence"/>
</dbReference>
<evidence type="ECO:0000256" key="5">
    <source>
        <dbReference type="SAM" id="Phobius"/>
    </source>
</evidence>
<accession>A0A143ZAX0</accession>
<sequence>MIDLGAFGGITVCMACFFLGKKIQKRTKSVLANPIILAVCFILLGLSLIQVEYEAFIRSTQPLTALLTPATIALAVPLYKNLAKLRTDIIPILVGVSSGVFTNLLSILLVAKLLRFSYSEYITFLPKSITTAIGITIAEDFGGLVGIASPIIIFTGIYGSIISESVIRKCRLTHKVAKGVCIGTAAHAIGTAKAMELGETAGAASSFSLIASGILTVLLAPIFAGLF</sequence>
<organism evidence="6 8">
    <name type="scientific">Trichococcus ilyis</name>
    <dbReference type="NCBI Taxonomy" id="640938"/>
    <lineage>
        <taxon>Bacteria</taxon>
        <taxon>Bacillati</taxon>
        <taxon>Bacillota</taxon>
        <taxon>Bacilli</taxon>
        <taxon>Lactobacillales</taxon>
        <taxon>Carnobacteriaceae</taxon>
        <taxon>Trichococcus</taxon>
    </lineage>
</organism>
<evidence type="ECO:0000313" key="8">
    <source>
        <dbReference type="Proteomes" id="UP000076878"/>
    </source>
</evidence>
<comment type="subcellular location">
    <subcellularLocation>
        <location evidence="1">Membrane</location>
        <topology evidence="1">Multi-pass membrane protein</topology>
    </subcellularLocation>
</comment>
<keyword evidence="2 5" id="KW-0812">Transmembrane</keyword>
<dbReference type="PANTHER" id="PTHR30249">
    <property type="entry name" value="PUTATIVE SEROTONIN TRANSPORTER"/>
    <property type="match status" value="1"/>
</dbReference>
<name>A0A143ZAX0_9LACT</name>
<dbReference type="STRING" id="640938.TR210_2885"/>
<evidence type="ECO:0000256" key="4">
    <source>
        <dbReference type="ARBA" id="ARBA00023136"/>
    </source>
</evidence>
<dbReference type="RefSeq" id="WP_068624891.1">
    <property type="nucleotide sequence ID" value="NZ_FJNB01000033.1"/>
</dbReference>
<keyword evidence="9" id="KW-1185">Reference proteome</keyword>
<reference evidence="6 8" key="1">
    <citation type="submission" date="2016-02" db="EMBL/GenBank/DDBJ databases">
        <authorList>
            <person name="Wen L."/>
            <person name="He K."/>
            <person name="Yang H."/>
        </authorList>
    </citation>
    <scope>NUCLEOTIDE SEQUENCE [LARGE SCALE GENOMIC DNA]</scope>
    <source>
        <strain evidence="6">Trichococcus_R210</strain>
    </source>
</reference>
<feature type="transmembrane region" description="Helical" evidence="5">
    <location>
        <begin position="141"/>
        <end position="161"/>
    </location>
</feature>
<dbReference type="PANTHER" id="PTHR30249:SF0">
    <property type="entry name" value="PLASTIDAL GLYCOLATE_GLYCERATE TRANSLOCATOR 1, CHLOROPLASTIC"/>
    <property type="match status" value="1"/>
</dbReference>
<dbReference type="Pfam" id="PF04172">
    <property type="entry name" value="LrgB"/>
    <property type="match status" value="1"/>
</dbReference>
<protein>
    <submittedName>
        <fullName evidence="7">TIGR00659 family protein</fullName>
    </submittedName>
</protein>
<feature type="transmembrane region" description="Helical" evidence="5">
    <location>
        <begin position="203"/>
        <end position="224"/>
    </location>
</feature>
<reference evidence="7 9" key="2">
    <citation type="submission" date="2016-10" db="EMBL/GenBank/DDBJ databases">
        <authorList>
            <person name="Varghese N."/>
            <person name="Submissions S."/>
        </authorList>
    </citation>
    <scope>NUCLEOTIDE SEQUENCE [LARGE SCALE GENOMIC DNA]</scope>
    <source>
        <strain evidence="7 9">DSM 22150</strain>
    </source>
</reference>
<feature type="transmembrane region" description="Helical" evidence="5">
    <location>
        <begin position="89"/>
        <end position="111"/>
    </location>
</feature>
<dbReference type="Proteomes" id="UP000076878">
    <property type="component" value="Unassembled WGS sequence"/>
</dbReference>
<dbReference type="GO" id="GO:0016020">
    <property type="term" value="C:membrane"/>
    <property type="evidence" value="ECO:0007669"/>
    <property type="project" value="UniProtKB-SubCell"/>
</dbReference>
<dbReference type="EMBL" id="FJNB01000033">
    <property type="protein sequence ID" value="CZR10223.1"/>
    <property type="molecule type" value="Genomic_DNA"/>
</dbReference>
<proteinExistence type="predicted"/>
<evidence type="ECO:0000256" key="3">
    <source>
        <dbReference type="ARBA" id="ARBA00022989"/>
    </source>
</evidence>
<feature type="transmembrane region" description="Helical" evidence="5">
    <location>
        <begin position="63"/>
        <end position="82"/>
    </location>
</feature>
<keyword evidence="4 5" id="KW-0472">Membrane</keyword>
<dbReference type="EMBL" id="FNYT01000042">
    <property type="protein sequence ID" value="SEJ93687.1"/>
    <property type="molecule type" value="Genomic_DNA"/>
</dbReference>
<gene>
    <name evidence="7" type="ORF">SAMN05216375_1425</name>
    <name evidence="6" type="ORF">TR210_2885</name>
</gene>
<evidence type="ECO:0000313" key="7">
    <source>
        <dbReference type="EMBL" id="SEJ93687.1"/>
    </source>
</evidence>
<dbReference type="AlphaFoldDB" id="A0A143ZAX0"/>
<dbReference type="OrthoDB" id="9811701at2"/>
<dbReference type="InterPro" id="IPR007300">
    <property type="entry name" value="CidB/LrgB"/>
</dbReference>
<evidence type="ECO:0000313" key="9">
    <source>
        <dbReference type="Proteomes" id="UP000199280"/>
    </source>
</evidence>
<feature type="transmembrane region" description="Helical" evidence="5">
    <location>
        <begin position="30"/>
        <end position="51"/>
    </location>
</feature>
<evidence type="ECO:0000256" key="2">
    <source>
        <dbReference type="ARBA" id="ARBA00022692"/>
    </source>
</evidence>
<evidence type="ECO:0000256" key="1">
    <source>
        <dbReference type="ARBA" id="ARBA00004141"/>
    </source>
</evidence>
<evidence type="ECO:0000313" key="6">
    <source>
        <dbReference type="EMBL" id="CZR10223.1"/>
    </source>
</evidence>
<feature type="transmembrane region" description="Helical" evidence="5">
    <location>
        <begin position="6"/>
        <end position="23"/>
    </location>
</feature>
<keyword evidence="3 5" id="KW-1133">Transmembrane helix</keyword>